<reference evidence="2" key="1">
    <citation type="submission" date="2018-05" db="EMBL/GenBank/DDBJ databases">
        <authorList>
            <person name="Lanie J.A."/>
            <person name="Ng W.-L."/>
            <person name="Kazmierczak K.M."/>
            <person name="Andrzejewski T.M."/>
            <person name="Davidsen T.M."/>
            <person name="Wayne K.J."/>
            <person name="Tettelin H."/>
            <person name="Glass J.I."/>
            <person name="Rusch D."/>
            <person name="Podicherti R."/>
            <person name="Tsui H.-C.T."/>
            <person name="Winkler M.E."/>
        </authorList>
    </citation>
    <scope>NUCLEOTIDE SEQUENCE</scope>
</reference>
<feature type="domain" description="Glycosyltransferase subfamily 4-like N-terminal" evidence="1">
    <location>
        <begin position="4"/>
        <end position="152"/>
    </location>
</feature>
<dbReference type="Pfam" id="PF13477">
    <property type="entry name" value="Glyco_trans_4_2"/>
    <property type="match status" value="1"/>
</dbReference>
<proteinExistence type="predicted"/>
<protein>
    <recommendedName>
        <fullName evidence="1">Glycosyltransferase subfamily 4-like N-terminal domain-containing protein</fullName>
    </recommendedName>
</protein>
<accession>A0A382Y4Y0</accession>
<dbReference type="EMBL" id="UINC01172461">
    <property type="protein sequence ID" value="SVD77548.1"/>
    <property type="molecule type" value="Genomic_DNA"/>
</dbReference>
<evidence type="ECO:0000313" key="2">
    <source>
        <dbReference type="EMBL" id="SVD77548.1"/>
    </source>
</evidence>
<organism evidence="2">
    <name type="scientific">marine metagenome</name>
    <dbReference type="NCBI Taxonomy" id="408172"/>
    <lineage>
        <taxon>unclassified sequences</taxon>
        <taxon>metagenomes</taxon>
        <taxon>ecological metagenomes</taxon>
    </lineage>
</organism>
<feature type="non-terminal residue" evidence="2">
    <location>
        <position position="239"/>
    </location>
</feature>
<sequence>MKTIIYFVAEDWYFCSHRLPIARKALTDGFKVVVITRINKHRDIIKSEGFELAPIEIKRGGINLFSEVRTISTLYSYYKQYNPDIVHHVAIKPVIYGTLIARLIGSIKIVNAMPGLGFVFISNKKRIKLLRFFVHQLFRFLFNNKNSQLILQNKDDLGYFLKNKLVKKERVSIVRGSGVNINKFVPVEEPAGIAIIMLASRMLWDKGVGEFVEAVKILKQEGVEARFVLVGVNDYENPA</sequence>
<dbReference type="SUPFAM" id="SSF53756">
    <property type="entry name" value="UDP-Glycosyltransferase/glycogen phosphorylase"/>
    <property type="match status" value="1"/>
</dbReference>
<gene>
    <name evidence="2" type="ORF">METZ01_LOCUS430402</name>
</gene>
<dbReference type="Gene3D" id="3.40.50.2000">
    <property type="entry name" value="Glycogen Phosphorylase B"/>
    <property type="match status" value="2"/>
</dbReference>
<dbReference type="AlphaFoldDB" id="A0A382Y4Y0"/>
<dbReference type="InterPro" id="IPR028098">
    <property type="entry name" value="Glyco_trans_4-like_N"/>
</dbReference>
<name>A0A382Y4Y0_9ZZZZ</name>
<evidence type="ECO:0000259" key="1">
    <source>
        <dbReference type="Pfam" id="PF13477"/>
    </source>
</evidence>